<protein>
    <submittedName>
        <fullName evidence="1">Uncharacterized protein</fullName>
    </submittedName>
</protein>
<name>A0A0F7L304_9VIRU</name>
<proteinExistence type="predicted"/>
<accession>A0A0F7L304</accession>
<sequence length="128" mass="13984">MPDLGPIKEALMKGADWPSIDSAITAFKQPPEDGGFDWKFWDEDDDQFDGYAAEIGNNATLLMDVVTTVAIGVHRLAQQLDDLQGDDAKLDAAAEIIAGLFDVRFVPEKMEQAIVKHLLVLTLNKLAG</sequence>
<evidence type="ECO:0000313" key="1">
    <source>
        <dbReference type="EMBL" id="AKH46919.1"/>
    </source>
</evidence>
<reference evidence="1" key="2">
    <citation type="submission" date="2015-03" db="EMBL/GenBank/DDBJ databases">
        <authorList>
            <person name="Chow C.-E.T."/>
            <person name="Winget D.M."/>
            <person name="White R.A.III."/>
            <person name="Hallam S.J."/>
            <person name="Suttle C.A."/>
        </authorList>
    </citation>
    <scope>NUCLEOTIDE SEQUENCE</scope>
    <source>
        <strain evidence="1">Anoxic2_3</strain>
    </source>
</reference>
<reference evidence="1" key="1">
    <citation type="journal article" date="2015" name="Front. Microbiol.">
        <title>Combining genomic sequencing methods to explore viral diversity and reveal potential virus-host interactions.</title>
        <authorList>
            <person name="Chow C.E."/>
            <person name="Winget D.M."/>
            <person name="White R.A.III."/>
            <person name="Hallam S.J."/>
            <person name="Suttle C.A."/>
        </authorList>
    </citation>
    <scope>NUCLEOTIDE SEQUENCE</scope>
    <source>
        <strain evidence="1">Anoxic2_3</strain>
    </source>
</reference>
<dbReference type="EMBL" id="KR029587">
    <property type="protein sequence ID" value="AKH46919.1"/>
    <property type="molecule type" value="Genomic_DNA"/>
</dbReference>
<organism evidence="1">
    <name type="scientific">uncultured marine virus</name>
    <dbReference type="NCBI Taxonomy" id="186617"/>
    <lineage>
        <taxon>Viruses</taxon>
        <taxon>environmental samples</taxon>
    </lineage>
</organism>